<evidence type="ECO:0000256" key="4">
    <source>
        <dbReference type="ARBA" id="ARBA00023136"/>
    </source>
</evidence>
<keyword evidence="3 5" id="KW-1133">Transmembrane helix</keyword>
<dbReference type="Proteomes" id="UP001597151">
    <property type="component" value="Unassembled WGS sequence"/>
</dbReference>
<dbReference type="InterPro" id="IPR050638">
    <property type="entry name" value="AA-Vitamin_Transporters"/>
</dbReference>
<keyword evidence="2 5" id="KW-0812">Transmembrane</keyword>
<dbReference type="Pfam" id="PF00892">
    <property type="entry name" value="EamA"/>
    <property type="match status" value="2"/>
</dbReference>
<reference evidence="8" key="1">
    <citation type="journal article" date="2019" name="Int. J. Syst. Evol. Microbiol.">
        <title>The Global Catalogue of Microorganisms (GCM) 10K type strain sequencing project: providing services to taxonomists for standard genome sequencing and annotation.</title>
        <authorList>
            <consortium name="The Broad Institute Genomics Platform"/>
            <consortium name="The Broad Institute Genome Sequencing Center for Infectious Disease"/>
            <person name="Wu L."/>
            <person name="Ma J."/>
        </authorList>
    </citation>
    <scope>NUCLEOTIDE SEQUENCE [LARGE SCALE GENOMIC DNA]</scope>
    <source>
        <strain evidence="8">CCUG 55328</strain>
    </source>
</reference>
<sequence length="309" mass="32191">MTQKSISLRAWAELLLLGGIWGASFLSNAVILREVGFVSVVAFRVTGAALILWAYVLLRRLPLPRDPLVWAAFVFAGALNTALPFALITWGQTHIPSGLASILNCSTAVFGVLVAALVFADERLTRRKLAGIGLGFAGAVTVIGPDAVRGLDLTALAQLSLIGAALCYAFGSAFNRARLSGLAPQVAAAGMLSGATLVILPLALLRDGLPAMDYAGITWIAIAYLSIVATALAYLLYYRVLGMAGSGNVLLVTLLVAPVAIMLGAIFLDEALPLRAYAGFALLAAGLVVIDGRILNRRRAAGAMPPPAQ</sequence>
<comment type="caution">
    <text evidence="7">The sequence shown here is derived from an EMBL/GenBank/DDBJ whole genome shotgun (WGS) entry which is preliminary data.</text>
</comment>
<protein>
    <submittedName>
        <fullName evidence="7">DMT family transporter</fullName>
    </submittedName>
</protein>
<evidence type="ECO:0000256" key="3">
    <source>
        <dbReference type="ARBA" id="ARBA00022989"/>
    </source>
</evidence>
<evidence type="ECO:0000259" key="6">
    <source>
        <dbReference type="Pfam" id="PF00892"/>
    </source>
</evidence>
<dbReference type="PANTHER" id="PTHR32322:SF9">
    <property type="entry name" value="AMINO-ACID METABOLITE EFFLUX PUMP-RELATED"/>
    <property type="match status" value="1"/>
</dbReference>
<feature type="transmembrane region" description="Helical" evidence="5">
    <location>
        <begin position="68"/>
        <end position="87"/>
    </location>
</feature>
<evidence type="ECO:0000256" key="1">
    <source>
        <dbReference type="ARBA" id="ARBA00004141"/>
    </source>
</evidence>
<organism evidence="7 8">
    <name type="scientific">Seohaeicola saemankumensis</name>
    <dbReference type="NCBI Taxonomy" id="481181"/>
    <lineage>
        <taxon>Bacteria</taxon>
        <taxon>Pseudomonadati</taxon>
        <taxon>Pseudomonadota</taxon>
        <taxon>Alphaproteobacteria</taxon>
        <taxon>Rhodobacterales</taxon>
        <taxon>Roseobacteraceae</taxon>
        <taxon>Seohaeicola</taxon>
    </lineage>
</organism>
<feature type="transmembrane region" description="Helical" evidence="5">
    <location>
        <begin position="186"/>
        <end position="205"/>
    </location>
</feature>
<proteinExistence type="predicted"/>
<evidence type="ECO:0000313" key="8">
    <source>
        <dbReference type="Proteomes" id="UP001597151"/>
    </source>
</evidence>
<feature type="transmembrane region" description="Helical" evidence="5">
    <location>
        <begin position="217"/>
        <end position="237"/>
    </location>
</feature>
<feature type="transmembrane region" description="Helical" evidence="5">
    <location>
        <begin position="99"/>
        <end position="120"/>
    </location>
</feature>
<feature type="transmembrane region" description="Helical" evidence="5">
    <location>
        <begin position="274"/>
        <end position="295"/>
    </location>
</feature>
<feature type="domain" description="EamA" evidence="6">
    <location>
        <begin position="15"/>
        <end position="142"/>
    </location>
</feature>
<keyword evidence="8" id="KW-1185">Reference proteome</keyword>
<evidence type="ECO:0000313" key="7">
    <source>
        <dbReference type="EMBL" id="MFD1196173.1"/>
    </source>
</evidence>
<feature type="transmembrane region" description="Helical" evidence="5">
    <location>
        <begin position="154"/>
        <end position="174"/>
    </location>
</feature>
<name>A0ABW3TG81_9RHOB</name>
<feature type="transmembrane region" description="Helical" evidence="5">
    <location>
        <begin position="249"/>
        <end position="268"/>
    </location>
</feature>
<accession>A0ABW3TG81</accession>
<dbReference type="RefSeq" id="WP_380793854.1">
    <property type="nucleotide sequence ID" value="NZ_JBHTKR010000006.1"/>
</dbReference>
<evidence type="ECO:0000256" key="2">
    <source>
        <dbReference type="ARBA" id="ARBA00022692"/>
    </source>
</evidence>
<feature type="domain" description="EamA" evidence="6">
    <location>
        <begin position="158"/>
        <end position="290"/>
    </location>
</feature>
<dbReference type="EMBL" id="JBHTKR010000006">
    <property type="protein sequence ID" value="MFD1196173.1"/>
    <property type="molecule type" value="Genomic_DNA"/>
</dbReference>
<feature type="transmembrane region" description="Helical" evidence="5">
    <location>
        <begin position="37"/>
        <end position="56"/>
    </location>
</feature>
<feature type="transmembrane region" description="Helical" evidence="5">
    <location>
        <begin position="12"/>
        <end position="31"/>
    </location>
</feature>
<dbReference type="InterPro" id="IPR000620">
    <property type="entry name" value="EamA_dom"/>
</dbReference>
<dbReference type="Gene3D" id="1.10.3730.20">
    <property type="match status" value="1"/>
</dbReference>
<dbReference type="InterPro" id="IPR037185">
    <property type="entry name" value="EmrE-like"/>
</dbReference>
<evidence type="ECO:0000256" key="5">
    <source>
        <dbReference type="SAM" id="Phobius"/>
    </source>
</evidence>
<dbReference type="PANTHER" id="PTHR32322">
    <property type="entry name" value="INNER MEMBRANE TRANSPORTER"/>
    <property type="match status" value="1"/>
</dbReference>
<comment type="subcellular location">
    <subcellularLocation>
        <location evidence="1">Membrane</location>
        <topology evidence="1">Multi-pass membrane protein</topology>
    </subcellularLocation>
</comment>
<keyword evidence="4 5" id="KW-0472">Membrane</keyword>
<gene>
    <name evidence="7" type="ORF">ACFQ3C_16005</name>
</gene>
<dbReference type="SUPFAM" id="SSF103481">
    <property type="entry name" value="Multidrug resistance efflux transporter EmrE"/>
    <property type="match status" value="2"/>
</dbReference>